<keyword evidence="2" id="KW-1185">Reference proteome</keyword>
<proteinExistence type="predicted"/>
<name>A0ABX6N1I5_9BURK</name>
<evidence type="ECO:0000313" key="1">
    <source>
        <dbReference type="EMBL" id="QJR28231.1"/>
    </source>
</evidence>
<dbReference type="SUPFAM" id="SSF54637">
    <property type="entry name" value="Thioesterase/thiol ester dehydrase-isomerase"/>
    <property type="match status" value="1"/>
</dbReference>
<sequence length="138" mass="15204">MNAMRLAQTLASNPFFQFAKLGTVNKNSEEHVQLGFDSFLKNHIGTLHAGALFTAAQADAKVRLLQALALHSHGWKIAAYTSRISYKRPAKGPVWIHTAAPTIDFGNRVAHTMSTLNNEANEPLAELHIQFTLLQGEQ</sequence>
<organism evidence="1 2">
    <name type="scientific">Limnobacter profundi</name>
    <dbReference type="NCBI Taxonomy" id="2732163"/>
    <lineage>
        <taxon>Bacteria</taxon>
        <taxon>Pseudomonadati</taxon>
        <taxon>Pseudomonadota</taxon>
        <taxon>Betaproteobacteria</taxon>
        <taxon>Burkholderiales</taxon>
        <taxon>Burkholderiaceae</taxon>
        <taxon>Limnobacter</taxon>
    </lineage>
</organism>
<gene>
    <name evidence="1" type="ORF">HKT17_00175</name>
</gene>
<dbReference type="EMBL" id="CP053084">
    <property type="protein sequence ID" value="QJR28231.1"/>
    <property type="molecule type" value="Genomic_DNA"/>
</dbReference>
<evidence type="ECO:0000313" key="2">
    <source>
        <dbReference type="Proteomes" id="UP000501130"/>
    </source>
</evidence>
<dbReference type="RefSeq" id="WP_171096892.1">
    <property type="nucleotide sequence ID" value="NZ_CP053084.1"/>
</dbReference>
<dbReference type="Proteomes" id="UP000501130">
    <property type="component" value="Chromosome"/>
</dbReference>
<dbReference type="InterPro" id="IPR027961">
    <property type="entry name" value="DUF4442"/>
</dbReference>
<protein>
    <submittedName>
        <fullName evidence="1">DUF4442 domain-containing protein</fullName>
    </submittedName>
</protein>
<dbReference type="Pfam" id="PF14539">
    <property type="entry name" value="DUF4442"/>
    <property type="match status" value="1"/>
</dbReference>
<dbReference type="Gene3D" id="3.10.129.10">
    <property type="entry name" value="Hotdog Thioesterase"/>
    <property type="match status" value="1"/>
</dbReference>
<reference evidence="1 2" key="1">
    <citation type="submission" date="2020-05" db="EMBL/GenBank/DDBJ databases">
        <title>Compete genome of Limnobacter sp. SAORIC-580.</title>
        <authorList>
            <person name="Song J."/>
            <person name="Cho J.-C."/>
        </authorList>
    </citation>
    <scope>NUCLEOTIDE SEQUENCE [LARGE SCALE GENOMIC DNA]</scope>
    <source>
        <strain evidence="1 2">SAORIC-580</strain>
    </source>
</reference>
<accession>A0ABX6N1I5</accession>
<dbReference type="InterPro" id="IPR029069">
    <property type="entry name" value="HotDog_dom_sf"/>
</dbReference>